<comment type="caution">
    <text evidence="2">The sequence shown here is derived from an EMBL/GenBank/DDBJ whole genome shotgun (WGS) entry which is preliminary data.</text>
</comment>
<keyword evidence="3" id="KW-1185">Reference proteome</keyword>
<evidence type="ECO:0008006" key="4">
    <source>
        <dbReference type="Google" id="ProtNLM"/>
    </source>
</evidence>
<organism evidence="2 3">
    <name type="scientific">Triangularia verruculosa</name>
    <dbReference type="NCBI Taxonomy" id="2587418"/>
    <lineage>
        <taxon>Eukaryota</taxon>
        <taxon>Fungi</taxon>
        <taxon>Dikarya</taxon>
        <taxon>Ascomycota</taxon>
        <taxon>Pezizomycotina</taxon>
        <taxon>Sordariomycetes</taxon>
        <taxon>Sordariomycetidae</taxon>
        <taxon>Sordariales</taxon>
        <taxon>Podosporaceae</taxon>
        <taxon>Triangularia</taxon>
    </lineage>
</organism>
<evidence type="ECO:0000313" key="3">
    <source>
        <dbReference type="Proteomes" id="UP001303160"/>
    </source>
</evidence>
<dbReference type="InterPro" id="IPR036638">
    <property type="entry name" value="HLH_DNA-bd_sf"/>
</dbReference>
<reference evidence="2" key="2">
    <citation type="submission" date="2023-05" db="EMBL/GenBank/DDBJ databases">
        <authorList>
            <consortium name="Lawrence Berkeley National Laboratory"/>
            <person name="Steindorff A."/>
            <person name="Hensen N."/>
            <person name="Bonometti L."/>
            <person name="Westerberg I."/>
            <person name="Brannstrom I.O."/>
            <person name="Guillou S."/>
            <person name="Cros-Aarteil S."/>
            <person name="Calhoun S."/>
            <person name="Haridas S."/>
            <person name="Kuo A."/>
            <person name="Mondo S."/>
            <person name="Pangilinan J."/>
            <person name="Riley R."/>
            <person name="Labutti K."/>
            <person name="Andreopoulos B."/>
            <person name="Lipzen A."/>
            <person name="Chen C."/>
            <person name="Yanf M."/>
            <person name="Daum C."/>
            <person name="Ng V."/>
            <person name="Clum A."/>
            <person name="Ohm R."/>
            <person name="Martin F."/>
            <person name="Silar P."/>
            <person name="Natvig D."/>
            <person name="Lalanne C."/>
            <person name="Gautier V."/>
            <person name="Ament-Velasquez S.L."/>
            <person name="Kruys A."/>
            <person name="Hutchinson M.I."/>
            <person name="Powell A.J."/>
            <person name="Barry K."/>
            <person name="Miller A.N."/>
            <person name="Grigoriev I.V."/>
            <person name="Debuchy R."/>
            <person name="Gladieux P."/>
            <person name="Thoren M.H."/>
            <person name="Johannesson H."/>
        </authorList>
    </citation>
    <scope>NUCLEOTIDE SEQUENCE</scope>
    <source>
        <strain evidence="2">CBS 315.58</strain>
    </source>
</reference>
<dbReference type="SUPFAM" id="SSF47459">
    <property type="entry name" value="HLH, helix-loop-helix DNA-binding domain"/>
    <property type="match status" value="1"/>
</dbReference>
<dbReference type="EMBL" id="MU863973">
    <property type="protein sequence ID" value="KAK4196975.1"/>
    <property type="molecule type" value="Genomic_DNA"/>
</dbReference>
<protein>
    <recommendedName>
        <fullName evidence="4">BHLH domain-containing protein</fullName>
    </recommendedName>
</protein>
<feature type="compositionally biased region" description="Basic and acidic residues" evidence="1">
    <location>
        <begin position="292"/>
        <end position="303"/>
    </location>
</feature>
<feature type="compositionally biased region" description="Polar residues" evidence="1">
    <location>
        <begin position="230"/>
        <end position="251"/>
    </location>
</feature>
<dbReference type="GO" id="GO:0046983">
    <property type="term" value="F:protein dimerization activity"/>
    <property type="evidence" value="ECO:0007669"/>
    <property type="project" value="InterPro"/>
</dbReference>
<gene>
    <name evidence="2" type="ORF">QBC40DRAFT_309495</name>
</gene>
<dbReference type="Gene3D" id="4.10.280.10">
    <property type="entry name" value="Helix-loop-helix DNA-binding domain"/>
    <property type="match status" value="1"/>
</dbReference>
<dbReference type="Proteomes" id="UP001303160">
    <property type="component" value="Unassembled WGS sequence"/>
</dbReference>
<feature type="region of interest" description="Disordered" evidence="1">
    <location>
        <begin position="275"/>
        <end position="303"/>
    </location>
</feature>
<evidence type="ECO:0000256" key="1">
    <source>
        <dbReference type="SAM" id="MobiDB-lite"/>
    </source>
</evidence>
<reference evidence="2" key="1">
    <citation type="journal article" date="2023" name="Mol. Phylogenet. Evol.">
        <title>Genome-scale phylogeny and comparative genomics of the fungal order Sordariales.</title>
        <authorList>
            <person name="Hensen N."/>
            <person name="Bonometti L."/>
            <person name="Westerberg I."/>
            <person name="Brannstrom I.O."/>
            <person name="Guillou S."/>
            <person name="Cros-Aarteil S."/>
            <person name="Calhoun S."/>
            <person name="Haridas S."/>
            <person name="Kuo A."/>
            <person name="Mondo S."/>
            <person name="Pangilinan J."/>
            <person name="Riley R."/>
            <person name="LaButti K."/>
            <person name="Andreopoulos B."/>
            <person name="Lipzen A."/>
            <person name="Chen C."/>
            <person name="Yan M."/>
            <person name="Daum C."/>
            <person name="Ng V."/>
            <person name="Clum A."/>
            <person name="Steindorff A."/>
            <person name="Ohm R.A."/>
            <person name="Martin F."/>
            <person name="Silar P."/>
            <person name="Natvig D.O."/>
            <person name="Lalanne C."/>
            <person name="Gautier V."/>
            <person name="Ament-Velasquez S.L."/>
            <person name="Kruys A."/>
            <person name="Hutchinson M.I."/>
            <person name="Powell A.J."/>
            <person name="Barry K."/>
            <person name="Miller A.N."/>
            <person name="Grigoriev I.V."/>
            <person name="Debuchy R."/>
            <person name="Gladieux P."/>
            <person name="Hiltunen Thoren M."/>
            <person name="Johannesson H."/>
        </authorList>
    </citation>
    <scope>NUCLEOTIDE SEQUENCE</scope>
    <source>
        <strain evidence="2">CBS 315.58</strain>
    </source>
</reference>
<feature type="region of interest" description="Disordered" evidence="1">
    <location>
        <begin position="40"/>
        <end position="79"/>
    </location>
</feature>
<evidence type="ECO:0000313" key="2">
    <source>
        <dbReference type="EMBL" id="KAK4196975.1"/>
    </source>
</evidence>
<name>A0AAN7ATI9_9PEZI</name>
<proteinExistence type="predicted"/>
<accession>A0AAN7ATI9</accession>
<feature type="compositionally biased region" description="Polar residues" evidence="1">
    <location>
        <begin position="208"/>
        <end position="218"/>
    </location>
</feature>
<feature type="region of interest" description="Disordered" evidence="1">
    <location>
        <begin position="208"/>
        <end position="251"/>
    </location>
</feature>
<feature type="region of interest" description="Disordered" evidence="1">
    <location>
        <begin position="1"/>
        <end position="26"/>
    </location>
</feature>
<dbReference type="AlphaFoldDB" id="A0AAN7ATI9"/>
<sequence length="425" mass="45894">MEQTPQWVQGGDDQLPEGHRGPTDIQRWVYGEVFSNNSGYHGPSFSHDASNLVDPSSYQPSPSDDRLPSPTQSHSGVAFAPGASSVFQGRWISNSPASPPAPYADIARTLSSASSVLSPSISDSWAYSHYSMGHPYGPCVSTGQPVSPTLALDFDASPAGQSIPETYFAESLVPNITSTVGQVPHTTALPSPPIHLNIEANSIRQRRLSQNATASEARQATKHSGKGQIPSPSSKPKVGSRTSNSKAASPISSGLLQAQQQLRSNGPSLRTAARRFKRTAEEAPPKPGESLEDQRARENHNQVEKEYRNRLHRGFEELLDALHGLPVEELLAARPNNGTTGVPTGEQEEEDEHIAIIGALLDERASLGLSGNNGKGKKKQKRVSKAEVLHYTCMVLRSMGHGNQRLKEEVEELKLLRDEKMGGKS</sequence>